<accession>A0ABP7DKK7</accession>
<dbReference type="GO" id="GO:0005524">
    <property type="term" value="F:ATP binding"/>
    <property type="evidence" value="ECO:0007669"/>
    <property type="project" value="UniProtKB-KW"/>
</dbReference>
<dbReference type="Pfam" id="PF02653">
    <property type="entry name" value="BPD_transp_2"/>
    <property type="match status" value="1"/>
</dbReference>
<dbReference type="EMBL" id="BAABEO010000036">
    <property type="protein sequence ID" value="GAA3704583.1"/>
    <property type="molecule type" value="Genomic_DNA"/>
</dbReference>
<dbReference type="InterPro" id="IPR027417">
    <property type="entry name" value="P-loop_NTPase"/>
</dbReference>
<feature type="region of interest" description="Disordered" evidence="9">
    <location>
        <begin position="1"/>
        <end position="24"/>
    </location>
</feature>
<evidence type="ECO:0000313" key="13">
    <source>
        <dbReference type="Proteomes" id="UP001500752"/>
    </source>
</evidence>
<dbReference type="InterPro" id="IPR001851">
    <property type="entry name" value="ABC_transp_permease"/>
</dbReference>
<dbReference type="CDD" id="cd06581">
    <property type="entry name" value="TM_PBP1_LivM_like"/>
    <property type="match status" value="1"/>
</dbReference>
<feature type="transmembrane region" description="Helical" evidence="10">
    <location>
        <begin position="186"/>
        <end position="204"/>
    </location>
</feature>
<dbReference type="Pfam" id="PF12399">
    <property type="entry name" value="BCA_ABC_TP_C"/>
    <property type="match status" value="1"/>
</dbReference>
<dbReference type="PROSITE" id="PS00211">
    <property type="entry name" value="ABC_TRANSPORTER_1"/>
    <property type="match status" value="1"/>
</dbReference>
<feature type="transmembrane region" description="Helical" evidence="10">
    <location>
        <begin position="271"/>
        <end position="295"/>
    </location>
</feature>
<evidence type="ECO:0000256" key="1">
    <source>
        <dbReference type="ARBA" id="ARBA00004651"/>
    </source>
</evidence>
<keyword evidence="5" id="KW-0547">Nucleotide-binding</keyword>
<keyword evidence="8 10" id="KW-0472">Membrane</keyword>
<gene>
    <name evidence="12" type="ORF">GCM10023081_46080</name>
</gene>
<dbReference type="RefSeq" id="WP_345154714.1">
    <property type="nucleotide sequence ID" value="NZ_BAABEO010000036.1"/>
</dbReference>
<feature type="transmembrane region" description="Helical" evidence="10">
    <location>
        <begin position="105"/>
        <end position="126"/>
    </location>
</feature>
<feature type="transmembrane region" description="Helical" evidence="10">
    <location>
        <begin position="235"/>
        <end position="251"/>
    </location>
</feature>
<keyword evidence="6 12" id="KW-0067">ATP-binding</keyword>
<dbReference type="Pfam" id="PF00005">
    <property type="entry name" value="ABC_tran"/>
    <property type="match status" value="1"/>
</dbReference>
<keyword evidence="2" id="KW-0813">Transport</keyword>
<reference evidence="13" key="1">
    <citation type="journal article" date="2019" name="Int. J. Syst. Evol. Microbiol.">
        <title>The Global Catalogue of Microorganisms (GCM) 10K type strain sequencing project: providing services to taxonomists for standard genome sequencing and annotation.</title>
        <authorList>
            <consortium name="The Broad Institute Genomics Platform"/>
            <consortium name="The Broad Institute Genome Sequencing Center for Infectious Disease"/>
            <person name="Wu L."/>
            <person name="Ma J."/>
        </authorList>
    </citation>
    <scope>NUCLEOTIDE SEQUENCE [LARGE SCALE GENOMIC DNA]</scope>
    <source>
        <strain evidence="13">JCM 30742</strain>
    </source>
</reference>
<evidence type="ECO:0000256" key="8">
    <source>
        <dbReference type="ARBA" id="ARBA00023136"/>
    </source>
</evidence>
<feature type="transmembrane region" description="Helical" evidence="10">
    <location>
        <begin position="307"/>
        <end position="330"/>
    </location>
</feature>
<protein>
    <submittedName>
        <fullName evidence="12">Branched-chain amino acid ABC transporter ATP-binding protein/permease</fullName>
    </submittedName>
</protein>
<feature type="domain" description="ABC transporter" evidence="11">
    <location>
        <begin position="391"/>
        <end position="638"/>
    </location>
</feature>
<evidence type="ECO:0000256" key="7">
    <source>
        <dbReference type="ARBA" id="ARBA00022989"/>
    </source>
</evidence>
<evidence type="ECO:0000256" key="6">
    <source>
        <dbReference type="ARBA" id="ARBA00022840"/>
    </source>
</evidence>
<evidence type="ECO:0000259" key="11">
    <source>
        <dbReference type="PROSITE" id="PS50893"/>
    </source>
</evidence>
<dbReference type="Proteomes" id="UP001500752">
    <property type="component" value="Unassembled WGS sequence"/>
</dbReference>
<dbReference type="PROSITE" id="PS50893">
    <property type="entry name" value="ABC_TRANSPORTER_2"/>
    <property type="match status" value="1"/>
</dbReference>
<proteinExistence type="predicted"/>
<dbReference type="SMART" id="SM00382">
    <property type="entry name" value="AAA"/>
    <property type="match status" value="1"/>
</dbReference>
<keyword evidence="13" id="KW-1185">Reference proteome</keyword>
<evidence type="ECO:0000256" key="4">
    <source>
        <dbReference type="ARBA" id="ARBA00022692"/>
    </source>
</evidence>
<dbReference type="SUPFAM" id="SSF52540">
    <property type="entry name" value="P-loop containing nucleoside triphosphate hydrolases"/>
    <property type="match status" value="1"/>
</dbReference>
<organism evidence="12 13">
    <name type="scientific">Arthrobacter ginkgonis</name>
    <dbReference type="NCBI Taxonomy" id="1630594"/>
    <lineage>
        <taxon>Bacteria</taxon>
        <taxon>Bacillati</taxon>
        <taxon>Actinomycetota</taxon>
        <taxon>Actinomycetes</taxon>
        <taxon>Micrococcales</taxon>
        <taxon>Micrococcaceae</taxon>
        <taxon>Arthrobacter</taxon>
    </lineage>
</organism>
<keyword evidence="4 10" id="KW-0812">Transmembrane</keyword>
<comment type="caution">
    <text evidence="12">The sequence shown here is derived from an EMBL/GenBank/DDBJ whole genome shotgun (WGS) entry which is preliminary data.</text>
</comment>
<evidence type="ECO:0000256" key="2">
    <source>
        <dbReference type="ARBA" id="ARBA00022448"/>
    </source>
</evidence>
<evidence type="ECO:0000256" key="9">
    <source>
        <dbReference type="SAM" id="MobiDB-lite"/>
    </source>
</evidence>
<dbReference type="InterPro" id="IPR032823">
    <property type="entry name" value="BCA_ABC_TP_C"/>
</dbReference>
<dbReference type="InterPro" id="IPR051120">
    <property type="entry name" value="ABC_AA/LPS_Transport"/>
</dbReference>
<name>A0ABP7DKK7_9MICC</name>
<keyword evidence="7 10" id="KW-1133">Transmembrane helix</keyword>
<dbReference type="InterPro" id="IPR043428">
    <property type="entry name" value="LivM-like"/>
</dbReference>
<evidence type="ECO:0000256" key="10">
    <source>
        <dbReference type="SAM" id="Phobius"/>
    </source>
</evidence>
<evidence type="ECO:0000256" key="5">
    <source>
        <dbReference type="ARBA" id="ARBA00022741"/>
    </source>
</evidence>
<dbReference type="CDD" id="cd03219">
    <property type="entry name" value="ABC_Mj1267_LivG_branched"/>
    <property type="match status" value="1"/>
</dbReference>
<comment type="subcellular location">
    <subcellularLocation>
        <location evidence="1">Cell membrane</location>
        <topology evidence="1">Multi-pass membrane protein</topology>
    </subcellularLocation>
</comment>
<keyword evidence="3" id="KW-1003">Cell membrane</keyword>
<dbReference type="PANTHER" id="PTHR45772:SF9">
    <property type="entry name" value="CONSERVED COMPONENT OF ABC TRANSPORTER FOR NATURAL AMINO ACIDS"/>
    <property type="match status" value="1"/>
</dbReference>
<dbReference type="InterPro" id="IPR017871">
    <property type="entry name" value="ABC_transporter-like_CS"/>
</dbReference>
<sequence>MSRFAKTPSAETTGPAQRAADRARPRAHGLGWRHGAGALIWILAVIAAGLCLAPYWQGIGASVGLMALLALGMILVTGYAGQFSLAVGAFYGIGAYGSALLTMNFGWAGLLAIVASAAVAAVAAYLLGRPIFRLRGHFLAMATLALSEVFFLLVNNLEITGGSSGLPLSALNVFGVDLFDTGQHFILNWLIVGLVLWGCLRLAVGREGRALKAIRGHEAAAASAGIDIGSSKTRVFIASAVISSLAGSLYAHQVMYVNPPPFGVVTAIDVLVIAVLGGMRSPWGAIIGAVVLEFLHQGIEGVLTQLLGSAAVGAGQTLVLGFLLVVILILRPDGIVGVVEAAARRLRRNGRPTELGAPPEAEAEYVTMTQARARDDAERAEQGHEAGGVVLSARGLVKRFGGVTAVNDITLDIHAGEVLAVIGPNGAGKSTLVNLLSGNLLPTAGAVSIENEDFTGKPAHVVARHGLSRSFQTPCLFEGMDVLSTVKVGAHLRGRVGMLRSSVPTRGALREERELDRLAHAVLERLSLGHLAAEDAKNLSLGQQKKIEIARALVANPKVLLLDEPCAGLNKAEKKSLLVLLRQLGREGIAVLVIEHDMEFVMAAADRVHVVNFGATLKVGAPAEVQADQSVIDAYLGVPASETTQRAQAPTAVQALETEAVR</sequence>
<evidence type="ECO:0000313" key="12">
    <source>
        <dbReference type="EMBL" id="GAA3704583.1"/>
    </source>
</evidence>
<evidence type="ECO:0000256" key="3">
    <source>
        <dbReference type="ARBA" id="ARBA00022475"/>
    </source>
</evidence>
<dbReference type="InterPro" id="IPR003439">
    <property type="entry name" value="ABC_transporter-like_ATP-bd"/>
</dbReference>
<dbReference type="InterPro" id="IPR003593">
    <property type="entry name" value="AAA+_ATPase"/>
</dbReference>
<dbReference type="Gene3D" id="3.40.50.300">
    <property type="entry name" value="P-loop containing nucleotide triphosphate hydrolases"/>
    <property type="match status" value="1"/>
</dbReference>
<dbReference type="PANTHER" id="PTHR45772">
    <property type="entry name" value="CONSERVED COMPONENT OF ABC TRANSPORTER FOR NATURAL AMINO ACIDS-RELATED"/>
    <property type="match status" value="1"/>
</dbReference>
<feature type="transmembrane region" description="Helical" evidence="10">
    <location>
        <begin position="38"/>
        <end position="56"/>
    </location>
</feature>